<dbReference type="EMBL" id="JABMJE010000008">
    <property type="protein sequence ID" value="NQS77307.1"/>
    <property type="molecule type" value="Genomic_DNA"/>
</dbReference>
<accession>A0A8T7H078</accession>
<feature type="transmembrane region" description="Helical" evidence="1">
    <location>
        <begin position="12"/>
        <end position="35"/>
    </location>
</feature>
<proteinExistence type="predicted"/>
<gene>
    <name evidence="2" type="ORF">HQQ74_01090</name>
</gene>
<dbReference type="Proteomes" id="UP000737555">
    <property type="component" value="Unassembled WGS sequence"/>
</dbReference>
<keyword evidence="1" id="KW-0472">Membrane</keyword>
<sequence length="262" mass="28618">MKSLKTDRTSKFAFIPLLIAIGAFGILLLIDLLAIGPGYPPPEALQKWYIPQPRYEYAENGSVAVNRTIDGNVVLLGDIEDGCPSLFPVLSRHCSYAMYADTVSGDRYLVVNWYFDDKADLLQAEMVLCSHLRASGNVSSAELFLSKEPDLSQGEPIFSPVAVTKFDNETSFGYFTVVEKPLSPEHDDYFVVYYGVVGPAILPDHTATLENLMLRSYSLHGARPLAPCSAQEAATGSTHSVCEGIPLLPRAAKSPGIVNRRS</sequence>
<dbReference type="AlphaFoldDB" id="A0A8T7H078"/>
<keyword evidence="1" id="KW-1133">Transmembrane helix</keyword>
<name>A0A8T7H078_9EURY</name>
<evidence type="ECO:0000313" key="3">
    <source>
        <dbReference type="Proteomes" id="UP000737555"/>
    </source>
</evidence>
<organism evidence="2 3">
    <name type="scientific">Methanoculleus bourgensis</name>
    <dbReference type="NCBI Taxonomy" id="83986"/>
    <lineage>
        <taxon>Archaea</taxon>
        <taxon>Methanobacteriati</taxon>
        <taxon>Methanobacteriota</taxon>
        <taxon>Stenosarchaea group</taxon>
        <taxon>Methanomicrobia</taxon>
        <taxon>Methanomicrobiales</taxon>
        <taxon>Methanomicrobiaceae</taxon>
        <taxon>Methanoculleus</taxon>
    </lineage>
</organism>
<evidence type="ECO:0000256" key="1">
    <source>
        <dbReference type="SAM" id="Phobius"/>
    </source>
</evidence>
<reference evidence="2" key="1">
    <citation type="submission" date="2020-05" db="EMBL/GenBank/DDBJ databases">
        <title>The first insight into the ecology of ammonia-tolerant syntrophic propionate oxidizing bacteria.</title>
        <authorList>
            <person name="Singh A."/>
            <person name="Schnurer A."/>
            <person name="Westerholm M."/>
        </authorList>
    </citation>
    <scope>NUCLEOTIDE SEQUENCE</scope>
    <source>
        <strain evidence="2">MAG54</strain>
    </source>
</reference>
<keyword evidence="1" id="KW-0812">Transmembrane</keyword>
<evidence type="ECO:0000313" key="2">
    <source>
        <dbReference type="EMBL" id="NQS77307.1"/>
    </source>
</evidence>
<protein>
    <submittedName>
        <fullName evidence="2">Uncharacterized protein</fullName>
    </submittedName>
</protein>
<comment type="caution">
    <text evidence="2">The sequence shown here is derived from an EMBL/GenBank/DDBJ whole genome shotgun (WGS) entry which is preliminary data.</text>
</comment>